<sequence length="55" mass="6161">MKKYIAPPNLQWSSKKPTGSARATMPNNLPNALPDIKQAFLPSSLDLTFTLSFRR</sequence>
<dbReference type="Proteomes" id="UP001179361">
    <property type="component" value="Unassembled WGS sequence"/>
</dbReference>
<accession>A0ABS8Q4E4</accession>
<evidence type="ECO:0000313" key="2">
    <source>
        <dbReference type="EMBL" id="MCD2515510.1"/>
    </source>
</evidence>
<proteinExistence type="predicted"/>
<dbReference type="RefSeq" id="WP_231056816.1">
    <property type="nucleotide sequence ID" value="NZ_JAJNOC010000001.1"/>
</dbReference>
<gene>
    <name evidence="2" type="ORF">LQ564_04205</name>
</gene>
<reference evidence="2" key="1">
    <citation type="submission" date="2021-11" db="EMBL/GenBank/DDBJ databases">
        <title>The complete genome of Massilia sp sp. G4R7.</title>
        <authorList>
            <person name="Liu L."/>
            <person name="Yue J."/>
            <person name="Yuan J."/>
            <person name="Yang F."/>
            <person name="Li L."/>
        </authorList>
    </citation>
    <scope>NUCLEOTIDE SEQUENCE</scope>
    <source>
        <strain evidence="2">G4R7</strain>
    </source>
</reference>
<organism evidence="2 3">
    <name type="scientific">Massilia phyllostachyos</name>
    <dbReference type="NCBI Taxonomy" id="2898585"/>
    <lineage>
        <taxon>Bacteria</taxon>
        <taxon>Pseudomonadati</taxon>
        <taxon>Pseudomonadota</taxon>
        <taxon>Betaproteobacteria</taxon>
        <taxon>Burkholderiales</taxon>
        <taxon>Oxalobacteraceae</taxon>
        <taxon>Telluria group</taxon>
        <taxon>Massilia</taxon>
    </lineage>
</organism>
<evidence type="ECO:0000313" key="3">
    <source>
        <dbReference type="Proteomes" id="UP001179361"/>
    </source>
</evidence>
<feature type="region of interest" description="Disordered" evidence="1">
    <location>
        <begin position="1"/>
        <end position="29"/>
    </location>
</feature>
<name>A0ABS8Q4E4_9BURK</name>
<comment type="caution">
    <text evidence="2">The sequence shown here is derived from an EMBL/GenBank/DDBJ whole genome shotgun (WGS) entry which is preliminary data.</text>
</comment>
<protein>
    <submittedName>
        <fullName evidence="2">Uncharacterized protein</fullName>
    </submittedName>
</protein>
<keyword evidence="3" id="KW-1185">Reference proteome</keyword>
<evidence type="ECO:0000256" key="1">
    <source>
        <dbReference type="SAM" id="MobiDB-lite"/>
    </source>
</evidence>
<dbReference type="EMBL" id="JAJNOC010000001">
    <property type="protein sequence ID" value="MCD2515510.1"/>
    <property type="molecule type" value="Genomic_DNA"/>
</dbReference>